<evidence type="ECO:0000256" key="1">
    <source>
        <dbReference type="SAM" id="Phobius"/>
    </source>
</evidence>
<keyword evidence="3" id="KW-1185">Reference proteome</keyword>
<reference evidence="2 3" key="1">
    <citation type="journal article" date="2023" name="Hortic Res">
        <title>The complete reference genome for grapevine (Vitis vinifera L.) genetics and breeding.</title>
        <authorList>
            <person name="Shi X."/>
            <person name="Cao S."/>
            <person name="Wang X."/>
            <person name="Huang S."/>
            <person name="Wang Y."/>
            <person name="Liu Z."/>
            <person name="Liu W."/>
            <person name="Leng X."/>
            <person name="Peng Y."/>
            <person name="Wang N."/>
            <person name="Wang Y."/>
            <person name="Ma Z."/>
            <person name="Xu X."/>
            <person name="Zhang F."/>
            <person name="Xue H."/>
            <person name="Zhong H."/>
            <person name="Wang Y."/>
            <person name="Zhang K."/>
            <person name="Velt A."/>
            <person name="Avia K."/>
            <person name="Holtgrawe D."/>
            <person name="Grimplet J."/>
            <person name="Matus J.T."/>
            <person name="Ware D."/>
            <person name="Wu X."/>
            <person name="Wang H."/>
            <person name="Liu C."/>
            <person name="Fang Y."/>
            <person name="Rustenholz C."/>
            <person name="Cheng Z."/>
            <person name="Xiao H."/>
            <person name="Zhou Y."/>
        </authorList>
    </citation>
    <scope>NUCLEOTIDE SEQUENCE [LARGE SCALE GENOMIC DNA]</scope>
    <source>
        <strain evidence="3">cv. Pinot noir / PN40024</strain>
        <tissue evidence="2">Leaf</tissue>
    </source>
</reference>
<sequence length="101" mass="12157">MISNLHFHLSSLRQLYRALILWCYLVIYPIVQFCFKSPVLYRVLNGFAANLIKNKMQMAPGAEMLTSYFYLMDEVGIVLTWYFQVWIHMSSLYTRSWDFIW</sequence>
<proteinExistence type="predicted"/>
<keyword evidence="1" id="KW-1133">Transmembrane helix</keyword>
<feature type="transmembrane region" description="Helical" evidence="1">
    <location>
        <begin position="15"/>
        <end position="35"/>
    </location>
</feature>
<keyword evidence="1" id="KW-0812">Transmembrane</keyword>
<dbReference type="EMBL" id="CP126653">
    <property type="protein sequence ID" value="WJZ88974.1"/>
    <property type="molecule type" value="Genomic_DNA"/>
</dbReference>
<feature type="transmembrane region" description="Helical" evidence="1">
    <location>
        <begin position="65"/>
        <end position="87"/>
    </location>
</feature>
<gene>
    <name evidence="2" type="ORF">VitviT2T_008226</name>
</gene>
<accession>A0ABY9C2H7</accession>
<evidence type="ECO:0000313" key="2">
    <source>
        <dbReference type="EMBL" id="WJZ88974.1"/>
    </source>
</evidence>
<organism evidence="2 3">
    <name type="scientific">Vitis vinifera</name>
    <name type="common">Grape</name>
    <dbReference type="NCBI Taxonomy" id="29760"/>
    <lineage>
        <taxon>Eukaryota</taxon>
        <taxon>Viridiplantae</taxon>
        <taxon>Streptophyta</taxon>
        <taxon>Embryophyta</taxon>
        <taxon>Tracheophyta</taxon>
        <taxon>Spermatophyta</taxon>
        <taxon>Magnoliopsida</taxon>
        <taxon>eudicotyledons</taxon>
        <taxon>Gunneridae</taxon>
        <taxon>Pentapetalae</taxon>
        <taxon>rosids</taxon>
        <taxon>Vitales</taxon>
        <taxon>Vitaceae</taxon>
        <taxon>Viteae</taxon>
        <taxon>Vitis</taxon>
    </lineage>
</organism>
<keyword evidence="1" id="KW-0472">Membrane</keyword>
<evidence type="ECO:0000313" key="3">
    <source>
        <dbReference type="Proteomes" id="UP001227230"/>
    </source>
</evidence>
<protein>
    <submittedName>
        <fullName evidence="2">Uncharacterized protein</fullName>
    </submittedName>
</protein>
<name>A0ABY9C2H7_VITVI</name>
<dbReference type="Proteomes" id="UP001227230">
    <property type="component" value="Chromosome 6"/>
</dbReference>